<dbReference type="InterPro" id="IPR013324">
    <property type="entry name" value="RNA_pol_sigma_r3/r4-like"/>
</dbReference>
<name>A0A1F5YGY5_9BACT</name>
<feature type="domain" description="RNA polymerase sigma-70 region 2" evidence="6">
    <location>
        <begin position="21"/>
        <end position="87"/>
    </location>
</feature>
<comment type="caution">
    <text evidence="8">The sequence shown here is derived from an EMBL/GenBank/DDBJ whole genome shotgun (WGS) entry which is preliminary data.</text>
</comment>
<evidence type="ECO:0008006" key="10">
    <source>
        <dbReference type="Google" id="ProtNLM"/>
    </source>
</evidence>
<dbReference type="InterPro" id="IPR036388">
    <property type="entry name" value="WH-like_DNA-bd_sf"/>
</dbReference>
<dbReference type="Gene3D" id="1.10.10.10">
    <property type="entry name" value="Winged helix-like DNA-binding domain superfamily/Winged helix DNA-binding domain"/>
    <property type="match status" value="1"/>
</dbReference>
<evidence type="ECO:0000313" key="9">
    <source>
        <dbReference type="Proteomes" id="UP000178230"/>
    </source>
</evidence>
<sequence>MNEKELVSNIVKGNEKALFIFYHRFLKPLEKYVSHKVEDENDVEEIVQDVFFAAIEAFRDFSFRSSVFTFLCSIANHKVIDFYRRKKIKKVVFSKISDIEPLIATFLGPEEKFNEVLIKEKISETLQKITPKYGYILKLKYIYGYSVAEMAEKLSVSFKTIESRLFRARKAFVEAYLL</sequence>
<gene>
    <name evidence="8" type="ORF">A2Y99_00160</name>
</gene>
<dbReference type="GO" id="GO:0006352">
    <property type="term" value="P:DNA-templated transcription initiation"/>
    <property type="evidence" value="ECO:0007669"/>
    <property type="project" value="InterPro"/>
</dbReference>
<reference evidence="8 9" key="1">
    <citation type="journal article" date="2016" name="Nat. Commun.">
        <title>Thousands of microbial genomes shed light on interconnected biogeochemical processes in an aquifer system.</title>
        <authorList>
            <person name="Anantharaman K."/>
            <person name="Brown C.T."/>
            <person name="Hug L.A."/>
            <person name="Sharon I."/>
            <person name="Castelle C.J."/>
            <person name="Probst A.J."/>
            <person name="Thomas B.C."/>
            <person name="Singh A."/>
            <person name="Wilkins M.J."/>
            <person name="Karaoz U."/>
            <person name="Brodie E.L."/>
            <person name="Williams K.H."/>
            <person name="Hubbard S.S."/>
            <person name="Banfield J.F."/>
        </authorList>
    </citation>
    <scope>NUCLEOTIDE SEQUENCE [LARGE SCALE GENOMIC DNA]</scope>
</reference>
<evidence type="ECO:0000256" key="1">
    <source>
        <dbReference type="ARBA" id="ARBA00010641"/>
    </source>
</evidence>
<dbReference type="Gene3D" id="1.10.1740.10">
    <property type="match status" value="1"/>
</dbReference>
<dbReference type="PANTHER" id="PTHR43133">
    <property type="entry name" value="RNA POLYMERASE ECF-TYPE SIGMA FACTO"/>
    <property type="match status" value="1"/>
</dbReference>
<dbReference type="InterPro" id="IPR007627">
    <property type="entry name" value="RNA_pol_sigma70_r2"/>
</dbReference>
<evidence type="ECO:0000313" key="8">
    <source>
        <dbReference type="EMBL" id="OGF99440.1"/>
    </source>
</evidence>
<evidence type="ECO:0000256" key="4">
    <source>
        <dbReference type="ARBA" id="ARBA00023125"/>
    </source>
</evidence>
<dbReference type="InterPro" id="IPR014284">
    <property type="entry name" value="RNA_pol_sigma-70_dom"/>
</dbReference>
<dbReference type="Proteomes" id="UP000178230">
    <property type="component" value="Unassembled WGS sequence"/>
</dbReference>
<organism evidence="8 9">
    <name type="scientific">Candidatus Gottesmanbacteria bacterium RBG_13_37_7</name>
    <dbReference type="NCBI Taxonomy" id="1798369"/>
    <lineage>
        <taxon>Bacteria</taxon>
        <taxon>Candidatus Gottesmaniibacteriota</taxon>
    </lineage>
</organism>
<keyword evidence="2" id="KW-0805">Transcription regulation</keyword>
<dbReference type="AlphaFoldDB" id="A0A1F5YGY5"/>
<accession>A0A1F5YGY5</accession>
<dbReference type="SUPFAM" id="SSF88659">
    <property type="entry name" value="Sigma3 and sigma4 domains of RNA polymerase sigma factors"/>
    <property type="match status" value="1"/>
</dbReference>
<dbReference type="EMBL" id="MFIY01000052">
    <property type="protein sequence ID" value="OGF99440.1"/>
    <property type="molecule type" value="Genomic_DNA"/>
</dbReference>
<dbReference type="NCBIfam" id="TIGR02937">
    <property type="entry name" value="sigma70-ECF"/>
    <property type="match status" value="1"/>
</dbReference>
<dbReference type="InterPro" id="IPR013325">
    <property type="entry name" value="RNA_pol_sigma_r2"/>
</dbReference>
<dbReference type="InterPro" id="IPR039425">
    <property type="entry name" value="RNA_pol_sigma-70-like"/>
</dbReference>
<dbReference type="InterPro" id="IPR013249">
    <property type="entry name" value="RNA_pol_sigma70_r4_t2"/>
</dbReference>
<proteinExistence type="inferred from homology"/>
<dbReference type="PANTHER" id="PTHR43133:SF8">
    <property type="entry name" value="RNA POLYMERASE SIGMA FACTOR HI_1459-RELATED"/>
    <property type="match status" value="1"/>
</dbReference>
<evidence type="ECO:0000256" key="5">
    <source>
        <dbReference type="ARBA" id="ARBA00023163"/>
    </source>
</evidence>
<keyword evidence="4" id="KW-0238">DNA-binding</keyword>
<feature type="domain" description="RNA polymerase sigma factor 70 region 4 type 2" evidence="7">
    <location>
        <begin position="120"/>
        <end position="171"/>
    </location>
</feature>
<evidence type="ECO:0000256" key="2">
    <source>
        <dbReference type="ARBA" id="ARBA00023015"/>
    </source>
</evidence>
<dbReference type="Pfam" id="PF08281">
    <property type="entry name" value="Sigma70_r4_2"/>
    <property type="match status" value="1"/>
</dbReference>
<dbReference type="Pfam" id="PF04542">
    <property type="entry name" value="Sigma70_r2"/>
    <property type="match status" value="1"/>
</dbReference>
<dbReference type="SUPFAM" id="SSF88946">
    <property type="entry name" value="Sigma2 domain of RNA polymerase sigma factors"/>
    <property type="match status" value="1"/>
</dbReference>
<keyword evidence="5" id="KW-0804">Transcription</keyword>
<comment type="similarity">
    <text evidence="1">Belongs to the sigma-70 factor family. ECF subfamily.</text>
</comment>
<evidence type="ECO:0000256" key="3">
    <source>
        <dbReference type="ARBA" id="ARBA00023082"/>
    </source>
</evidence>
<keyword evidence="3" id="KW-0731">Sigma factor</keyword>
<evidence type="ECO:0000259" key="6">
    <source>
        <dbReference type="Pfam" id="PF04542"/>
    </source>
</evidence>
<protein>
    <recommendedName>
        <fullName evidence="10">RNA polymerase sigma factor</fullName>
    </recommendedName>
</protein>
<dbReference type="GO" id="GO:0003677">
    <property type="term" value="F:DNA binding"/>
    <property type="evidence" value="ECO:0007669"/>
    <property type="project" value="UniProtKB-KW"/>
</dbReference>
<evidence type="ECO:0000259" key="7">
    <source>
        <dbReference type="Pfam" id="PF08281"/>
    </source>
</evidence>
<dbReference type="GO" id="GO:0016987">
    <property type="term" value="F:sigma factor activity"/>
    <property type="evidence" value="ECO:0007669"/>
    <property type="project" value="UniProtKB-KW"/>
</dbReference>